<evidence type="ECO:0000256" key="2">
    <source>
        <dbReference type="ARBA" id="ARBA00022475"/>
    </source>
</evidence>
<dbReference type="InterPro" id="IPR024765">
    <property type="entry name" value="TOBE-like"/>
</dbReference>
<evidence type="ECO:0000313" key="10">
    <source>
        <dbReference type="EMBL" id="QTX32680.1"/>
    </source>
</evidence>
<dbReference type="PANTHER" id="PTHR42781:SF4">
    <property type="entry name" value="SPERMIDINE_PUTRESCINE IMPORT ATP-BINDING PROTEIN POTA"/>
    <property type="match status" value="1"/>
</dbReference>
<keyword evidence="7" id="KW-0406">Ion transport</keyword>
<dbReference type="PROSITE" id="PS00211">
    <property type="entry name" value="ABC_TRANSPORTER_1"/>
    <property type="match status" value="1"/>
</dbReference>
<dbReference type="SMART" id="SM00382">
    <property type="entry name" value="AAA"/>
    <property type="match status" value="1"/>
</dbReference>
<dbReference type="KEGG" id="aram:KAR29_01685"/>
<dbReference type="Pfam" id="PF00005">
    <property type="entry name" value="ABC_tran"/>
    <property type="match status" value="1"/>
</dbReference>
<reference evidence="11" key="1">
    <citation type="submission" date="2021-04" db="EMBL/GenBank/DDBJ databases">
        <title>A novel Synergistetes isolate from a pyrite-forming mixed culture.</title>
        <authorList>
            <person name="Bunk B."/>
            <person name="Sproer C."/>
            <person name="Spring S."/>
            <person name="Pester M."/>
        </authorList>
    </citation>
    <scope>NUCLEOTIDE SEQUENCE [LARGE SCALE GENOMIC DNA]</scope>
    <source>
        <strain evidence="11">J.5.4.2-T.3.5.2</strain>
    </source>
</reference>
<dbReference type="Proteomes" id="UP000671879">
    <property type="component" value="Chromosome"/>
</dbReference>
<dbReference type="InterPro" id="IPR003439">
    <property type="entry name" value="ABC_transporter-like_ATP-bd"/>
</dbReference>
<dbReference type="InterPro" id="IPR008995">
    <property type="entry name" value="Mo/tungstate-bd_C_term_dom"/>
</dbReference>
<evidence type="ECO:0000256" key="4">
    <source>
        <dbReference type="ARBA" id="ARBA00022741"/>
    </source>
</evidence>
<evidence type="ECO:0000313" key="11">
    <source>
        <dbReference type="Proteomes" id="UP000671879"/>
    </source>
</evidence>
<dbReference type="GO" id="GO:0016887">
    <property type="term" value="F:ATP hydrolysis activity"/>
    <property type="evidence" value="ECO:0007669"/>
    <property type="project" value="InterPro"/>
</dbReference>
<name>A0A9Q7EXP1_9BACT</name>
<keyword evidence="4" id="KW-0547">Nucleotide-binding</keyword>
<dbReference type="SUPFAM" id="SSF52540">
    <property type="entry name" value="P-loop containing nucleoside triphosphate hydrolases"/>
    <property type="match status" value="1"/>
</dbReference>
<dbReference type="CDD" id="cd03259">
    <property type="entry name" value="ABC_Carb_Solutes_like"/>
    <property type="match status" value="1"/>
</dbReference>
<feature type="domain" description="ABC transporter" evidence="9">
    <location>
        <begin position="1"/>
        <end position="225"/>
    </location>
</feature>
<dbReference type="RefSeq" id="WP_274373930.1">
    <property type="nucleotide sequence ID" value="NZ_CP072943.1"/>
</dbReference>
<evidence type="ECO:0000256" key="8">
    <source>
        <dbReference type="ARBA" id="ARBA00023136"/>
    </source>
</evidence>
<dbReference type="InterPro" id="IPR050093">
    <property type="entry name" value="ABC_SmlMolc_Importer"/>
</dbReference>
<keyword evidence="6" id="KW-0408">Iron</keyword>
<dbReference type="PANTHER" id="PTHR42781">
    <property type="entry name" value="SPERMIDINE/PUTRESCINE IMPORT ATP-BINDING PROTEIN POTA"/>
    <property type="match status" value="1"/>
</dbReference>
<evidence type="ECO:0000256" key="5">
    <source>
        <dbReference type="ARBA" id="ARBA00022840"/>
    </source>
</evidence>
<keyword evidence="11" id="KW-1185">Reference proteome</keyword>
<dbReference type="GO" id="GO:0005524">
    <property type="term" value="F:ATP binding"/>
    <property type="evidence" value="ECO:0007669"/>
    <property type="project" value="UniProtKB-KW"/>
</dbReference>
<accession>A0A9Q7EXP1</accession>
<protein>
    <submittedName>
        <fullName evidence="10">ABC transporter ATP-binding protein</fullName>
    </submittedName>
</protein>
<evidence type="ECO:0000256" key="7">
    <source>
        <dbReference type="ARBA" id="ARBA00023065"/>
    </source>
</evidence>
<keyword evidence="8" id="KW-0472">Membrane</keyword>
<keyword evidence="2" id="KW-1003">Cell membrane</keyword>
<proteinExistence type="predicted"/>
<dbReference type="InterPro" id="IPR017871">
    <property type="entry name" value="ABC_transporter-like_CS"/>
</dbReference>
<dbReference type="PROSITE" id="PS50893">
    <property type="entry name" value="ABC_TRANSPORTER_2"/>
    <property type="match status" value="1"/>
</dbReference>
<dbReference type="InterPro" id="IPR015853">
    <property type="entry name" value="ABC_transpr_FbpC"/>
</dbReference>
<dbReference type="AlphaFoldDB" id="A0A9Q7EXP1"/>
<dbReference type="GO" id="GO:0016020">
    <property type="term" value="C:membrane"/>
    <property type="evidence" value="ECO:0007669"/>
    <property type="project" value="InterPro"/>
</dbReference>
<evidence type="ECO:0000259" key="9">
    <source>
        <dbReference type="PROSITE" id="PS50893"/>
    </source>
</evidence>
<dbReference type="InterPro" id="IPR003593">
    <property type="entry name" value="AAA+_ATPase"/>
</dbReference>
<sequence length="365" mass="40301">MSWLESSFRHDLGSFRLDVSLSMEREIAVLFGPSGAGKSQTLRLLAGLSRPAQGTFLLDGRDLSALPPGKRRIGLVFQDPALFPHLSVIENAAYGLKGDGRLEQARRWLAMVGLDGFGERLPHQLSGGQRQRVALARALAPEPDLLLLDEPFSALDGPLRRTLRRELKKLHAATGTPLLYVTHQIEDVCALGDRVFFMNDGSVAASLPVAKLWENHAVEAAWRSMGWGTLLTGDVRDFQGGIELVWERGRLLLPPSTKERGQARAFIAPHEVKILYPHLPVDPQLAENVLTGTVVETIQMGSTTRVDLAACGLTWQAEFSREAYASLSLREGETVRFAVRPRSVSLLKPRPEEVVCCDEIHRSRP</sequence>
<evidence type="ECO:0000256" key="3">
    <source>
        <dbReference type="ARBA" id="ARBA00022496"/>
    </source>
</evidence>
<dbReference type="EMBL" id="CP072943">
    <property type="protein sequence ID" value="QTX32680.1"/>
    <property type="molecule type" value="Genomic_DNA"/>
</dbReference>
<dbReference type="Gene3D" id="2.40.50.100">
    <property type="match status" value="1"/>
</dbReference>
<dbReference type="Pfam" id="PF12857">
    <property type="entry name" value="TOBE_3"/>
    <property type="match status" value="1"/>
</dbReference>
<evidence type="ECO:0000256" key="6">
    <source>
        <dbReference type="ARBA" id="ARBA00023004"/>
    </source>
</evidence>
<dbReference type="SUPFAM" id="SSF50331">
    <property type="entry name" value="MOP-like"/>
    <property type="match status" value="1"/>
</dbReference>
<gene>
    <name evidence="10" type="ORF">KAR29_01685</name>
</gene>
<dbReference type="Gene3D" id="3.40.50.300">
    <property type="entry name" value="P-loop containing nucleotide triphosphate hydrolases"/>
    <property type="match status" value="1"/>
</dbReference>
<keyword evidence="1" id="KW-0813">Transport</keyword>
<organism evidence="10 11">
    <name type="scientific">Aminithiophilus ramosus</name>
    <dbReference type="NCBI Taxonomy" id="3029084"/>
    <lineage>
        <taxon>Bacteria</taxon>
        <taxon>Thermotogati</taxon>
        <taxon>Synergistota</taxon>
        <taxon>Synergistia</taxon>
        <taxon>Synergistales</taxon>
        <taxon>Aminithiophilaceae</taxon>
        <taxon>Aminithiophilus</taxon>
    </lineage>
</organism>
<evidence type="ECO:0000256" key="1">
    <source>
        <dbReference type="ARBA" id="ARBA00022448"/>
    </source>
</evidence>
<keyword evidence="5 10" id="KW-0067">ATP-binding</keyword>
<keyword evidence="3" id="KW-0410">Iron transport</keyword>
<dbReference type="GO" id="GO:0015408">
    <property type="term" value="F:ABC-type ferric iron transporter activity"/>
    <property type="evidence" value="ECO:0007669"/>
    <property type="project" value="InterPro"/>
</dbReference>
<dbReference type="InterPro" id="IPR027417">
    <property type="entry name" value="P-loop_NTPase"/>
</dbReference>